<evidence type="ECO:0000313" key="4">
    <source>
        <dbReference type="EMBL" id="CAG9798341.1"/>
    </source>
</evidence>
<evidence type="ECO:0000256" key="2">
    <source>
        <dbReference type="SAM" id="MobiDB-lite"/>
    </source>
</evidence>
<reference evidence="4" key="2">
    <citation type="submission" date="2022-10" db="EMBL/GenBank/DDBJ databases">
        <authorList>
            <consortium name="ENA_rothamsted_submissions"/>
            <consortium name="culmorum"/>
            <person name="King R."/>
        </authorList>
    </citation>
    <scope>NUCLEOTIDE SEQUENCE</scope>
</reference>
<comment type="similarity">
    <text evidence="1">Belongs to the GPATCH1 family.</text>
</comment>
<gene>
    <name evidence="4" type="ORF">CHIRRI_LOCUS1324</name>
</gene>
<feature type="region of interest" description="Disordered" evidence="2">
    <location>
        <begin position="120"/>
        <end position="150"/>
    </location>
</feature>
<dbReference type="Pfam" id="PF26093">
    <property type="entry name" value="HTH_TGH"/>
    <property type="match status" value="1"/>
</dbReference>
<accession>A0A9N9RLA4</accession>
<feature type="region of interest" description="Disordered" evidence="2">
    <location>
        <begin position="708"/>
        <end position="744"/>
    </location>
</feature>
<feature type="compositionally biased region" description="Basic residues" evidence="2">
    <location>
        <begin position="859"/>
        <end position="884"/>
    </location>
</feature>
<dbReference type="GO" id="GO:0006397">
    <property type="term" value="P:mRNA processing"/>
    <property type="evidence" value="ECO:0007669"/>
    <property type="project" value="InterPro"/>
</dbReference>
<dbReference type="PROSITE" id="PS50174">
    <property type="entry name" value="G_PATCH"/>
    <property type="match status" value="1"/>
</dbReference>
<feature type="region of interest" description="Disordered" evidence="2">
    <location>
        <begin position="383"/>
        <end position="425"/>
    </location>
</feature>
<evidence type="ECO:0000313" key="5">
    <source>
        <dbReference type="Proteomes" id="UP001153620"/>
    </source>
</evidence>
<proteinExistence type="inferred from homology"/>
<keyword evidence="5" id="KW-1185">Reference proteome</keyword>
<evidence type="ECO:0000256" key="1">
    <source>
        <dbReference type="ARBA" id="ARBA00008600"/>
    </source>
</evidence>
<name>A0A9N9RLA4_9DIPT</name>
<evidence type="ECO:0000259" key="3">
    <source>
        <dbReference type="PROSITE" id="PS50174"/>
    </source>
</evidence>
<reference evidence="4" key="1">
    <citation type="submission" date="2022-01" db="EMBL/GenBank/DDBJ databases">
        <authorList>
            <person name="King R."/>
        </authorList>
    </citation>
    <scope>NUCLEOTIDE SEQUENCE</scope>
</reference>
<feature type="compositionally biased region" description="Basic and acidic residues" evidence="2">
    <location>
        <begin position="846"/>
        <end position="858"/>
    </location>
</feature>
<feature type="compositionally biased region" description="Basic and acidic residues" evidence="2">
    <location>
        <begin position="386"/>
        <end position="425"/>
    </location>
</feature>
<dbReference type="EMBL" id="OU895877">
    <property type="protein sequence ID" value="CAG9798341.1"/>
    <property type="molecule type" value="Genomic_DNA"/>
</dbReference>
<dbReference type="OrthoDB" id="9451547at2759"/>
<dbReference type="GO" id="GO:0005634">
    <property type="term" value="C:nucleus"/>
    <property type="evidence" value="ECO:0007669"/>
    <property type="project" value="TreeGrafter"/>
</dbReference>
<dbReference type="InterPro" id="IPR011666">
    <property type="entry name" value="DUF1604"/>
</dbReference>
<feature type="compositionally biased region" description="Polar residues" evidence="2">
    <location>
        <begin position="727"/>
        <end position="744"/>
    </location>
</feature>
<feature type="domain" description="G-patch" evidence="3">
    <location>
        <begin position="158"/>
        <end position="178"/>
    </location>
</feature>
<dbReference type="InterPro" id="IPR000467">
    <property type="entry name" value="G_patch_dom"/>
</dbReference>
<feature type="region of interest" description="Disordered" evidence="2">
    <location>
        <begin position="783"/>
        <end position="884"/>
    </location>
</feature>
<dbReference type="GO" id="GO:0003723">
    <property type="term" value="F:RNA binding"/>
    <property type="evidence" value="ECO:0007669"/>
    <property type="project" value="TreeGrafter"/>
</dbReference>
<dbReference type="PANTHER" id="PTHR13384">
    <property type="entry name" value="G PATCH DOMAIN-CONTAINING PROTEIN 1"/>
    <property type="match status" value="1"/>
</dbReference>
<sequence length="884" mass="101505">MSSSDNEGNNYMEDDEDDSLCKYGTQLAQYEADEIPTKKPLQVEDMVVKDENGRRRFHGAFTGGFSAGYWNTVGSKEGFTPTEFKSSRAEKASMKALKPTDFMDEEDFGEFGIAPQKIQTKEDFGTASTSANKRRREAPSEGPIPGEPVLRNLLKPVHDKAAVRVLKKMGWRDGQGIGSRMTYSEKKRTSERNKKEVFVFSKYGTKENRADSEDDSMSDEEITFVPDDFDPFIANIKDNTFGLEYSGLKAPSTSLKHINLFEPFQLYDKKTKKKFSISGQAFGVGALEEDDDDIYAMDDMRNYDRTLGDDKNKNIKKVSKPIDASIIEGFSRATINDCNIRVYSVDIPRDFEPRNWLQRKSRFAPLPNEKKKEIELQNKHKVLGLGRHDLNPEERGKLLNEPEKPIEPPKPDNDEIERRKQAQEEKSRKMLELLNSKQFVSEKSKTKEDFKPFISNPDKQERYEKYLTFKASDEATIDKFFNDIQPLSMSSFEREMEKKEFIQARRMYQPLDSLIGSRFIKESDINTEPEIVKKKLKDGKEVIVIERTKVMWKPHKVLCKLFNIPEPFGGMMYDEEAEKKKKKKQSSSLFDYIGVPLNTKANFVAPQVIPRKLKEDHNRQNEEEKRKKSFLAAIEKEKSFMNKRATAKDFFNENDSIHKESEVNNVKEVKKIVPDPPKTELEIKVAESIHKKPEEKKDLFKAIFCDSDSDDEDKDDNSQENAEGVQKVSSDAIQGNSTLTEKQKSSFIESFLNTKSASEINVLRNASPPRGIFKSIFELGPTTSKTSIHAKNDTIEDEEEIYGPALPKNTPTVSNNQKNSTDDDTSSSDSNLDEKLLKKLKKVKSSSREKEKWIEKDKLKKSKKSKKKKSHKKSHKKHKSKKYE</sequence>
<dbReference type="AlphaFoldDB" id="A0A9N9RLA4"/>
<dbReference type="Proteomes" id="UP001153620">
    <property type="component" value="Chromosome 1"/>
</dbReference>
<protein>
    <recommendedName>
        <fullName evidence="3">G-patch domain-containing protein</fullName>
    </recommendedName>
</protein>
<dbReference type="PANTHER" id="PTHR13384:SF19">
    <property type="entry name" value="G PATCH DOMAIN-CONTAINING PROTEIN 1"/>
    <property type="match status" value="1"/>
</dbReference>
<dbReference type="Pfam" id="PF07713">
    <property type="entry name" value="DUF1604"/>
    <property type="match status" value="1"/>
</dbReference>
<organism evidence="4 5">
    <name type="scientific">Chironomus riparius</name>
    <dbReference type="NCBI Taxonomy" id="315576"/>
    <lineage>
        <taxon>Eukaryota</taxon>
        <taxon>Metazoa</taxon>
        <taxon>Ecdysozoa</taxon>
        <taxon>Arthropoda</taxon>
        <taxon>Hexapoda</taxon>
        <taxon>Insecta</taxon>
        <taxon>Pterygota</taxon>
        <taxon>Neoptera</taxon>
        <taxon>Endopterygota</taxon>
        <taxon>Diptera</taxon>
        <taxon>Nematocera</taxon>
        <taxon>Chironomoidea</taxon>
        <taxon>Chironomidae</taxon>
        <taxon>Chironominae</taxon>
        <taxon>Chironomus</taxon>
    </lineage>
</organism>